<evidence type="ECO:0000313" key="3">
    <source>
        <dbReference type="Proteomes" id="UP000002748"/>
    </source>
</evidence>
<dbReference type="VEuPathDB" id="FungiDB:A1Q1_07859"/>
<name>J8TSJ3_TRIAS</name>
<organism evidence="2 3">
    <name type="scientific">Trichosporon asahii var. asahii (strain ATCC 90039 / CBS 2479 / JCM 2466 / KCTC 7840 / NBRC 103889/ NCYC 2677 / UAMH 7654)</name>
    <name type="common">Yeast</name>
    <dbReference type="NCBI Taxonomy" id="1186058"/>
    <lineage>
        <taxon>Eukaryota</taxon>
        <taxon>Fungi</taxon>
        <taxon>Dikarya</taxon>
        <taxon>Basidiomycota</taxon>
        <taxon>Agaricomycotina</taxon>
        <taxon>Tremellomycetes</taxon>
        <taxon>Trichosporonales</taxon>
        <taxon>Trichosporonaceae</taxon>
        <taxon>Trichosporon</taxon>
    </lineage>
</organism>
<feature type="compositionally biased region" description="Basic and acidic residues" evidence="1">
    <location>
        <begin position="103"/>
        <end position="118"/>
    </location>
</feature>
<evidence type="ECO:0000313" key="2">
    <source>
        <dbReference type="EMBL" id="EJT53184.1"/>
    </source>
</evidence>
<comment type="caution">
    <text evidence="2">The sequence shown here is derived from an EMBL/GenBank/DDBJ whole genome shotgun (WGS) entry which is preliminary data.</text>
</comment>
<accession>J8TSJ3</accession>
<gene>
    <name evidence="2" type="ORF">A1Q1_07859</name>
</gene>
<reference evidence="2 3" key="1">
    <citation type="journal article" date="2012" name="Eukaryot. Cell">
        <title>Draft genome sequence of CBS 2479, the standard type strain of Trichosporon asahii.</title>
        <authorList>
            <person name="Yang R.Y."/>
            <person name="Li H.T."/>
            <person name="Zhu H."/>
            <person name="Zhou G.P."/>
            <person name="Wang M."/>
            <person name="Wang L."/>
        </authorList>
    </citation>
    <scope>NUCLEOTIDE SEQUENCE [LARGE SCALE GENOMIC DNA]</scope>
    <source>
        <strain evidence="3">ATCC 90039 / CBS 2479 / JCM 2466 / KCTC 7840 / NCYC 2677 / UAMH 7654</strain>
    </source>
</reference>
<evidence type="ECO:0000256" key="1">
    <source>
        <dbReference type="SAM" id="MobiDB-lite"/>
    </source>
</evidence>
<dbReference type="AlphaFoldDB" id="J8TSJ3"/>
<dbReference type="KEGG" id="tasa:A1Q1_07859"/>
<feature type="region of interest" description="Disordered" evidence="1">
    <location>
        <begin position="103"/>
        <end position="131"/>
    </location>
</feature>
<dbReference type="RefSeq" id="XP_014184280.1">
    <property type="nucleotide sequence ID" value="XM_014328805.1"/>
</dbReference>
<dbReference type="OrthoDB" id="3365310at2759"/>
<sequence>MPPWSPVTFRQGATMLSGIFAARFFSSSGSGSSSVTSCSKRLVRPASPYAARESPTPLIFLQTPGVDWKEAARRPRGQENWQDWSAMFAEKGYTSVEIDVDVRTERSGTPEFGSRDENAAPSEQQQQQDKSDIELAAAELNQQIRLLAVPFAPVIIASGPSCLVAQTYVESYPASGLVMVDPPPDNDPRPNGVKDGGFEWPKFTYEPRFPILIVARKGDGQRIEDETRVGSAAKDGVGRGGKGVEVIEEVDGYGDKTRNEVERWLDRCGY</sequence>
<protein>
    <submittedName>
        <fullName evidence="2">Uncharacterized protein</fullName>
    </submittedName>
</protein>
<dbReference type="GeneID" id="25991371"/>
<dbReference type="HOGENOM" id="CLU_078271_0_0_1"/>
<dbReference type="Proteomes" id="UP000002748">
    <property type="component" value="Unassembled WGS sequence"/>
</dbReference>
<dbReference type="EMBL" id="ALBS01000007">
    <property type="protein sequence ID" value="EJT53184.1"/>
    <property type="molecule type" value="Genomic_DNA"/>
</dbReference>
<proteinExistence type="predicted"/>